<sequence length="113" mass="12594">MQAELQKGHLESPDEHMGLPLVPPRPVRMFPVGSEPNRPSSCKLRFRPMVPRRPTVPCSRGRVFLGNPFCSTSTQRLSFSFSAAFDTQLYASGSCWYCEAQGSGFSLQLVVEE</sequence>
<gene>
    <name evidence="2" type="ORF">EYF80_049987</name>
</gene>
<evidence type="ECO:0000313" key="2">
    <source>
        <dbReference type="EMBL" id="TNN39846.1"/>
    </source>
</evidence>
<name>A0A4Z2FF24_9TELE</name>
<dbReference type="AlphaFoldDB" id="A0A4Z2FF24"/>
<feature type="compositionally biased region" description="Basic and acidic residues" evidence="1">
    <location>
        <begin position="1"/>
        <end position="17"/>
    </location>
</feature>
<evidence type="ECO:0000313" key="3">
    <source>
        <dbReference type="Proteomes" id="UP000314294"/>
    </source>
</evidence>
<comment type="caution">
    <text evidence="2">The sequence shown here is derived from an EMBL/GenBank/DDBJ whole genome shotgun (WGS) entry which is preliminary data.</text>
</comment>
<evidence type="ECO:0000256" key="1">
    <source>
        <dbReference type="SAM" id="MobiDB-lite"/>
    </source>
</evidence>
<protein>
    <submittedName>
        <fullName evidence="2">Uncharacterized protein</fullName>
    </submittedName>
</protein>
<proteinExistence type="predicted"/>
<accession>A0A4Z2FF24</accession>
<reference evidence="2 3" key="1">
    <citation type="submission" date="2019-03" db="EMBL/GenBank/DDBJ databases">
        <title>First draft genome of Liparis tanakae, snailfish: a comprehensive survey of snailfish specific genes.</title>
        <authorList>
            <person name="Kim W."/>
            <person name="Song I."/>
            <person name="Jeong J.-H."/>
            <person name="Kim D."/>
            <person name="Kim S."/>
            <person name="Ryu S."/>
            <person name="Song J.Y."/>
            <person name="Lee S.K."/>
        </authorList>
    </citation>
    <scope>NUCLEOTIDE SEQUENCE [LARGE SCALE GENOMIC DNA]</scope>
    <source>
        <tissue evidence="2">Muscle</tissue>
    </source>
</reference>
<keyword evidence="3" id="KW-1185">Reference proteome</keyword>
<dbReference type="Proteomes" id="UP000314294">
    <property type="component" value="Unassembled WGS sequence"/>
</dbReference>
<feature type="region of interest" description="Disordered" evidence="1">
    <location>
        <begin position="1"/>
        <end position="23"/>
    </location>
</feature>
<organism evidence="2 3">
    <name type="scientific">Liparis tanakae</name>
    <name type="common">Tanaka's snailfish</name>
    <dbReference type="NCBI Taxonomy" id="230148"/>
    <lineage>
        <taxon>Eukaryota</taxon>
        <taxon>Metazoa</taxon>
        <taxon>Chordata</taxon>
        <taxon>Craniata</taxon>
        <taxon>Vertebrata</taxon>
        <taxon>Euteleostomi</taxon>
        <taxon>Actinopterygii</taxon>
        <taxon>Neopterygii</taxon>
        <taxon>Teleostei</taxon>
        <taxon>Neoteleostei</taxon>
        <taxon>Acanthomorphata</taxon>
        <taxon>Eupercaria</taxon>
        <taxon>Perciformes</taxon>
        <taxon>Cottioidei</taxon>
        <taxon>Cottales</taxon>
        <taxon>Liparidae</taxon>
        <taxon>Liparis</taxon>
    </lineage>
</organism>
<dbReference type="EMBL" id="SRLO01001242">
    <property type="protein sequence ID" value="TNN39846.1"/>
    <property type="molecule type" value="Genomic_DNA"/>
</dbReference>